<proteinExistence type="predicted"/>
<accession>A0A518DLX0</accession>
<keyword evidence="2" id="KW-1185">Reference proteome</keyword>
<dbReference type="EMBL" id="CP036433">
    <property type="protein sequence ID" value="QDU92840.1"/>
    <property type="molecule type" value="Genomic_DNA"/>
</dbReference>
<name>A0A518DLX0_9BACT</name>
<dbReference type="AlphaFoldDB" id="A0A518DLX0"/>
<sequence length="169" mass="19712">MNEMIQGLHAVEKYFSEFENVDWFSKVGCEYDRPGIQMVTSWKAAYQWASHELTEWCDLEAKNLIYRFMSSNHYNEFVKWNNVAESILPHVLKVVNHARQLLPADAPADASEWLQCQLLGATLEVYYERFIASSLLRKHLEIYNDGHFPCGWKAVNETSFPENSVIIVY</sequence>
<protein>
    <submittedName>
        <fullName evidence="1">Uncharacterized protein</fullName>
    </submittedName>
</protein>
<evidence type="ECO:0000313" key="1">
    <source>
        <dbReference type="EMBL" id="QDU92840.1"/>
    </source>
</evidence>
<evidence type="ECO:0000313" key="2">
    <source>
        <dbReference type="Proteomes" id="UP000317648"/>
    </source>
</evidence>
<reference evidence="1 2" key="1">
    <citation type="submission" date="2019-02" db="EMBL/GenBank/DDBJ databases">
        <title>Deep-cultivation of Planctomycetes and their phenomic and genomic characterization uncovers novel biology.</title>
        <authorList>
            <person name="Wiegand S."/>
            <person name="Jogler M."/>
            <person name="Boedeker C."/>
            <person name="Pinto D."/>
            <person name="Vollmers J."/>
            <person name="Rivas-Marin E."/>
            <person name="Kohn T."/>
            <person name="Peeters S.H."/>
            <person name="Heuer A."/>
            <person name="Rast P."/>
            <person name="Oberbeckmann S."/>
            <person name="Bunk B."/>
            <person name="Jeske O."/>
            <person name="Meyerdierks A."/>
            <person name="Storesund J.E."/>
            <person name="Kallscheuer N."/>
            <person name="Luecker S."/>
            <person name="Lage O.M."/>
            <person name="Pohl T."/>
            <person name="Merkel B.J."/>
            <person name="Hornburger P."/>
            <person name="Mueller R.-W."/>
            <person name="Bruemmer F."/>
            <person name="Labrenz M."/>
            <person name="Spormann A.M."/>
            <person name="Op den Camp H."/>
            <person name="Overmann J."/>
            <person name="Amann R."/>
            <person name="Jetten M.S.M."/>
            <person name="Mascher T."/>
            <person name="Medema M.H."/>
            <person name="Devos D.P."/>
            <person name="Kaster A.-K."/>
            <person name="Ovreas L."/>
            <person name="Rohde M."/>
            <person name="Galperin M.Y."/>
            <person name="Jogler C."/>
        </authorList>
    </citation>
    <scope>NUCLEOTIDE SEQUENCE [LARGE SCALE GENOMIC DNA]</scope>
    <source>
        <strain evidence="1 2">Pla85_3_4</strain>
    </source>
</reference>
<dbReference type="RefSeq" id="WP_145049141.1">
    <property type="nucleotide sequence ID" value="NZ_CP036433.1"/>
</dbReference>
<organism evidence="1 2">
    <name type="scientific">Lignipirellula cremea</name>
    <dbReference type="NCBI Taxonomy" id="2528010"/>
    <lineage>
        <taxon>Bacteria</taxon>
        <taxon>Pseudomonadati</taxon>
        <taxon>Planctomycetota</taxon>
        <taxon>Planctomycetia</taxon>
        <taxon>Pirellulales</taxon>
        <taxon>Pirellulaceae</taxon>
        <taxon>Lignipirellula</taxon>
    </lineage>
</organism>
<dbReference type="KEGG" id="lcre:Pla8534_06130"/>
<dbReference type="Proteomes" id="UP000317648">
    <property type="component" value="Chromosome"/>
</dbReference>
<dbReference type="OrthoDB" id="287959at2"/>
<gene>
    <name evidence="1" type="ORF">Pla8534_06130</name>
</gene>